<dbReference type="EMBL" id="CALSDN010000014">
    <property type="protein sequence ID" value="CAH6723328.1"/>
    <property type="molecule type" value="Genomic_DNA"/>
</dbReference>
<keyword evidence="2" id="KW-1185">Reference proteome</keyword>
<evidence type="ECO:0000313" key="2">
    <source>
        <dbReference type="Proteomes" id="UP001152531"/>
    </source>
</evidence>
<organism evidence="1 2">
    <name type="scientific">[Candida] jaroonii</name>
    <dbReference type="NCBI Taxonomy" id="467808"/>
    <lineage>
        <taxon>Eukaryota</taxon>
        <taxon>Fungi</taxon>
        <taxon>Dikarya</taxon>
        <taxon>Ascomycota</taxon>
        <taxon>Saccharomycotina</taxon>
        <taxon>Pichiomycetes</taxon>
        <taxon>Debaryomycetaceae</taxon>
        <taxon>Yamadazyma</taxon>
    </lineage>
</organism>
<protein>
    <submittedName>
        <fullName evidence="1">Alpha-1,2-mannosyltransferase Mnn22p</fullName>
    </submittedName>
</protein>
<accession>A0ACA9YFJ2</accession>
<reference evidence="1" key="1">
    <citation type="submission" date="2022-06" db="EMBL/GenBank/DDBJ databases">
        <authorList>
            <person name="Legras J.-L."/>
            <person name="Devillers H."/>
            <person name="Grondin C."/>
        </authorList>
    </citation>
    <scope>NUCLEOTIDE SEQUENCE</scope>
    <source>
        <strain evidence="1">CLIB 1444</strain>
    </source>
</reference>
<proteinExistence type="predicted"/>
<dbReference type="Proteomes" id="UP001152531">
    <property type="component" value="Unassembled WGS sequence"/>
</dbReference>
<comment type="caution">
    <text evidence="1">The sequence shown here is derived from an EMBL/GenBank/DDBJ whole genome shotgun (WGS) entry which is preliminary data.</text>
</comment>
<name>A0ACA9YFJ2_9ASCO</name>
<gene>
    <name evidence="1" type="ORF">CLIB1444_14S01618</name>
</gene>
<evidence type="ECO:0000313" key="1">
    <source>
        <dbReference type="EMBL" id="CAH6723328.1"/>
    </source>
</evidence>
<sequence length="566" mass="65176">MRLRIRLLILVSIFSVIAYIGYISSSNSEDLDYLARIKPYIYKDSEPDYKPIVGQVENDPRHQFWDKIFDIFDAGDFNLEGVNVKDAIEYVAREDQIEGPDTKNVLLSKAKIKPGVFDELKNKHNLVKSQLPKKLAPSTYKSGSSGIVLIGGIKFSWLSYLSLVALRKAGSKLPVEIIMPQHDDFVKEQEFCTTVLPRLNAACVVLPDVLGASVMVKWSSKMATYQLKSLALMVSSFQNVLLLDSDNIVVQNPDKLFESKLFKTHGMITWPDYWKRSISPLFYDIAGISVNERKRVRYGRFPLAVDTTVKTNVEEKEDEKENVPYHDLQGTIPDLSTESGQFLINKDNHACTLLLSMYYNMMGPNLYYKLFSLGAQGEGDKDTFPAAAVVCKDNFYQVKSFIKTFGYFDDKEQFQGVAMGQKDPLVDFNKVDTHVIKPSYTKELKSKPIEEQIERIKTIESEHFDQDSLPLFTVHCNYPKLDPINLMDRKDMFDEENYRLKYRLYSDLKYNDPNIKNKLLDFELEQWKNIDRSLCEESISFVHFKNHNIEEICKFAKAQVKWLNGN</sequence>